<dbReference type="InterPro" id="IPR011990">
    <property type="entry name" value="TPR-like_helical_dom_sf"/>
</dbReference>
<accession>A0ABS8GW52</accession>
<dbReference type="Pfam" id="PF07730">
    <property type="entry name" value="HisKA_3"/>
    <property type="match status" value="1"/>
</dbReference>
<dbReference type="Gene3D" id="1.20.5.1930">
    <property type="match status" value="1"/>
</dbReference>
<dbReference type="InterPro" id="IPR003594">
    <property type="entry name" value="HATPase_dom"/>
</dbReference>
<evidence type="ECO:0000256" key="4">
    <source>
        <dbReference type="ARBA" id="ARBA00022679"/>
    </source>
</evidence>
<keyword evidence="4" id="KW-0808">Transferase</keyword>
<name>A0ABS8GW52_9FLAO</name>
<dbReference type="InterPro" id="IPR036890">
    <property type="entry name" value="HATPase_C_sf"/>
</dbReference>
<dbReference type="PROSITE" id="PS51257">
    <property type="entry name" value="PROKAR_LIPOPROTEIN"/>
    <property type="match status" value="1"/>
</dbReference>
<keyword evidence="5" id="KW-0547">Nucleotide-binding</keyword>
<sequence length="652" mass="74042">MREFFSFRYIKSLLFFLGILLGLLSCSSPSENKSDEQNSNLIDFDVSLQKIENLDQIIPNDSVRLSILSKLSLEYLNKDSTLFRKINAKALNLAHKLSDKDVEANAYWDLAYFYGKNSSLDSSYASYYKAYQKFSELNHEAKAGKMMLMMAISQEKARDYIGSENSSFKALELLPEKKKKDIHAVHNNLAIIYNGLGDFKKAIEHHKLAIKTALEINDQELLANSFNNIAVVFLENGFYKDALSYVKQALLVNDLKQMDTELYAMTLDNYAYIQLKAGESEDFLKASREALYIRDSVDHKAGIMVSRIRLGEYYLDTEDTARALSNLQTALALAQDEKNAKYELEALLKLHNITGNQDYLDRYLVLNEQLLNDERGIRSKFARIRYETDQYINKNKSLTERIIWISFTAVVLLTLLGVFLFLQRQKANLIEARMQNSLKESNAEVFKLLLDQQKKVEIAAVKERERIARDLHDGVISRLFGTRMALGFIESDNPSTETHLKELQNIEAEIRNVSHNLVSNSLTSEDGVEKLIKKLIDTFNEHTATSFELTISESIDFSKLEDSVKISIYYIIQECLQNVMKHANATVCKVALRQKEKTLSGTIADNGAGFEAKTAKDGIGLTNLRYRITDLGGTLNIHSDSSGTQIAFNIPL</sequence>
<dbReference type="InterPro" id="IPR011712">
    <property type="entry name" value="Sig_transdc_His_kin_sub3_dim/P"/>
</dbReference>
<keyword evidence="9" id="KW-1133">Transmembrane helix</keyword>
<dbReference type="PANTHER" id="PTHR24421">
    <property type="entry name" value="NITRATE/NITRITE SENSOR PROTEIN NARX-RELATED"/>
    <property type="match status" value="1"/>
</dbReference>
<dbReference type="SMART" id="SM00028">
    <property type="entry name" value="TPR"/>
    <property type="match status" value="4"/>
</dbReference>
<dbReference type="InterPro" id="IPR019734">
    <property type="entry name" value="TPR_rpt"/>
</dbReference>
<gene>
    <name evidence="11" type="ORF">LLW17_15755</name>
</gene>
<keyword evidence="12" id="KW-1185">Reference proteome</keyword>
<comment type="caution">
    <text evidence="11">The sequence shown here is derived from an EMBL/GenBank/DDBJ whole genome shotgun (WGS) entry which is preliminary data.</text>
</comment>
<evidence type="ECO:0000256" key="3">
    <source>
        <dbReference type="ARBA" id="ARBA00022553"/>
    </source>
</evidence>
<feature type="transmembrane region" description="Helical" evidence="9">
    <location>
        <begin position="402"/>
        <end position="422"/>
    </location>
</feature>
<keyword evidence="3" id="KW-0597">Phosphoprotein</keyword>
<dbReference type="Proteomes" id="UP001197770">
    <property type="component" value="Unassembled WGS sequence"/>
</dbReference>
<reference evidence="11 12" key="1">
    <citation type="submission" date="2021-11" db="EMBL/GenBank/DDBJ databases">
        <title>Seasonal and diel survey of microbial diversity of the Tyrrhenian coast.</title>
        <authorList>
            <person name="Gattoni G."/>
            <person name="Corral P."/>
        </authorList>
    </citation>
    <scope>NUCLEOTIDE SEQUENCE [LARGE SCALE GENOMIC DNA]</scope>
    <source>
        <strain evidence="11 12">Mr9</strain>
    </source>
</reference>
<evidence type="ECO:0000259" key="10">
    <source>
        <dbReference type="PROSITE" id="PS50109"/>
    </source>
</evidence>
<dbReference type="SUPFAM" id="SSF48452">
    <property type="entry name" value="TPR-like"/>
    <property type="match status" value="1"/>
</dbReference>
<dbReference type="CDD" id="cd16917">
    <property type="entry name" value="HATPase_UhpB-NarQ-NarX-like"/>
    <property type="match status" value="1"/>
</dbReference>
<comment type="catalytic activity">
    <reaction evidence="1">
        <text>ATP + protein L-histidine = ADP + protein N-phospho-L-histidine.</text>
        <dbReference type="EC" id="2.7.13.3"/>
    </reaction>
</comment>
<dbReference type="GO" id="GO:0016301">
    <property type="term" value="F:kinase activity"/>
    <property type="evidence" value="ECO:0007669"/>
    <property type="project" value="UniProtKB-KW"/>
</dbReference>
<dbReference type="EC" id="2.7.13.3" evidence="2"/>
<keyword evidence="8" id="KW-0902">Two-component regulatory system</keyword>
<evidence type="ECO:0000256" key="5">
    <source>
        <dbReference type="ARBA" id="ARBA00022741"/>
    </source>
</evidence>
<evidence type="ECO:0000256" key="2">
    <source>
        <dbReference type="ARBA" id="ARBA00012438"/>
    </source>
</evidence>
<dbReference type="SUPFAM" id="SSF55874">
    <property type="entry name" value="ATPase domain of HSP90 chaperone/DNA topoisomerase II/histidine kinase"/>
    <property type="match status" value="1"/>
</dbReference>
<evidence type="ECO:0000256" key="6">
    <source>
        <dbReference type="ARBA" id="ARBA00022777"/>
    </source>
</evidence>
<keyword evidence="9" id="KW-0472">Membrane</keyword>
<evidence type="ECO:0000313" key="11">
    <source>
        <dbReference type="EMBL" id="MCC4214182.1"/>
    </source>
</evidence>
<dbReference type="PROSITE" id="PS50109">
    <property type="entry name" value="HIS_KIN"/>
    <property type="match status" value="1"/>
</dbReference>
<feature type="domain" description="Histidine kinase" evidence="10">
    <location>
        <begin position="568"/>
        <end position="652"/>
    </location>
</feature>
<dbReference type="Pfam" id="PF02518">
    <property type="entry name" value="HATPase_c"/>
    <property type="match status" value="1"/>
</dbReference>
<dbReference type="RefSeq" id="WP_228231246.1">
    <property type="nucleotide sequence ID" value="NZ_JAJGMW010000025.1"/>
</dbReference>
<dbReference type="Pfam" id="PF13424">
    <property type="entry name" value="TPR_12"/>
    <property type="match status" value="1"/>
</dbReference>
<dbReference type="Gene3D" id="1.25.40.10">
    <property type="entry name" value="Tetratricopeptide repeat domain"/>
    <property type="match status" value="2"/>
</dbReference>
<evidence type="ECO:0000313" key="12">
    <source>
        <dbReference type="Proteomes" id="UP001197770"/>
    </source>
</evidence>
<keyword evidence="7" id="KW-0067">ATP-binding</keyword>
<evidence type="ECO:0000256" key="8">
    <source>
        <dbReference type="ARBA" id="ARBA00023012"/>
    </source>
</evidence>
<organism evidence="11 12">
    <name type="scientific">Leeuwenhoekiella parthenopeia</name>
    <dbReference type="NCBI Taxonomy" id="2890320"/>
    <lineage>
        <taxon>Bacteria</taxon>
        <taxon>Pseudomonadati</taxon>
        <taxon>Bacteroidota</taxon>
        <taxon>Flavobacteriia</taxon>
        <taxon>Flavobacteriales</taxon>
        <taxon>Flavobacteriaceae</taxon>
        <taxon>Leeuwenhoekiella</taxon>
    </lineage>
</organism>
<keyword evidence="9" id="KW-0812">Transmembrane</keyword>
<dbReference type="EMBL" id="JAJGMW010000025">
    <property type="protein sequence ID" value="MCC4214182.1"/>
    <property type="molecule type" value="Genomic_DNA"/>
</dbReference>
<dbReference type="InterPro" id="IPR005467">
    <property type="entry name" value="His_kinase_dom"/>
</dbReference>
<evidence type="ECO:0000256" key="7">
    <source>
        <dbReference type="ARBA" id="ARBA00022840"/>
    </source>
</evidence>
<dbReference type="Gene3D" id="3.30.565.10">
    <property type="entry name" value="Histidine kinase-like ATPase, C-terminal domain"/>
    <property type="match status" value="1"/>
</dbReference>
<dbReference type="InterPro" id="IPR050482">
    <property type="entry name" value="Sensor_HK_TwoCompSys"/>
</dbReference>
<evidence type="ECO:0000256" key="1">
    <source>
        <dbReference type="ARBA" id="ARBA00000085"/>
    </source>
</evidence>
<proteinExistence type="predicted"/>
<dbReference type="PANTHER" id="PTHR24421:SF10">
    <property type="entry name" value="NITRATE_NITRITE SENSOR PROTEIN NARQ"/>
    <property type="match status" value="1"/>
</dbReference>
<keyword evidence="6 11" id="KW-0418">Kinase</keyword>
<evidence type="ECO:0000256" key="9">
    <source>
        <dbReference type="SAM" id="Phobius"/>
    </source>
</evidence>
<protein>
    <recommendedName>
        <fullName evidence="2">histidine kinase</fullName>
        <ecNumber evidence="2">2.7.13.3</ecNumber>
    </recommendedName>
</protein>